<proteinExistence type="predicted"/>
<name>Q1IAE0_PSEE4</name>
<dbReference type="HOGENOM" id="CLU_2331523_0_0_6"/>
<evidence type="ECO:0000256" key="1">
    <source>
        <dbReference type="SAM" id="MobiDB-lite"/>
    </source>
</evidence>
<organism evidence="2 3">
    <name type="scientific">Pseudomonas entomophila (strain L48)</name>
    <dbReference type="NCBI Taxonomy" id="384676"/>
    <lineage>
        <taxon>Bacteria</taxon>
        <taxon>Pseudomonadati</taxon>
        <taxon>Pseudomonadota</taxon>
        <taxon>Gammaproteobacteria</taxon>
        <taxon>Pseudomonadales</taxon>
        <taxon>Pseudomonadaceae</taxon>
        <taxon>Pseudomonas</taxon>
    </lineage>
</organism>
<protein>
    <submittedName>
        <fullName evidence="2">Uncharacterized protein</fullName>
    </submittedName>
</protein>
<reference evidence="2 3" key="1">
    <citation type="journal article" date="2006" name="Nat. Biotechnol.">
        <title>Complete genome sequence of the entomopathogenic and metabolically versatile soil bacterium Pseudomonas entomophila.</title>
        <authorList>
            <person name="Vodovar N."/>
            <person name="Vallenet D."/>
            <person name="Cruveiller S."/>
            <person name="Rouy Z."/>
            <person name="Barbe V."/>
            <person name="Acosta C."/>
            <person name="Cattolico L."/>
            <person name="Jubin C."/>
            <person name="Lajus A."/>
            <person name="Segurens B."/>
            <person name="Vacherie B."/>
            <person name="Wincker P."/>
            <person name="Weissenbach J."/>
            <person name="Lemaitre B."/>
            <person name="Medigue C."/>
            <person name="Boccard F."/>
        </authorList>
    </citation>
    <scope>NUCLEOTIDE SEQUENCE [LARGE SCALE GENOMIC DNA]</scope>
    <source>
        <strain evidence="2 3">L48</strain>
    </source>
</reference>
<sequence length="98" mass="10247">MQSVVHPLTLAAIYQESSLAAGRSSAGSAPAVGKFADTEFAFTGGQQGHPGDRSQAPKAISSSEEFNSLCPTSAVYMVKGLGDMNSESLQVTRFHGRQ</sequence>
<evidence type="ECO:0000313" key="3">
    <source>
        <dbReference type="Proteomes" id="UP000000658"/>
    </source>
</evidence>
<accession>Q1IAE0</accession>
<dbReference type="KEGG" id="pen:PSEEN2579"/>
<dbReference type="Proteomes" id="UP000000658">
    <property type="component" value="Chromosome"/>
</dbReference>
<gene>
    <name evidence="2" type="ordered locus">PSEEN2579</name>
</gene>
<evidence type="ECO:0000313" key="2">
    <source>
        <dbReference type="EMBL" id="CAK15379.1"/>
    </source>
</evidence>
<dbReference type="AlphaFoldDB" id="Q1IAE0"/>
<dbReference type="EMBL" id="CT573326">
    <property type="protein sequence ID" value="CAK15379.1"/>
    <property type="molecule type" value="Genomic_DNA"/>
</dbReference>
<feature type="region of interest" description="Disordered" evidence="1">
    <location>
        <begin position="41"/>
        <end position="64"/>
    </location>
</feature>